<dbReference type="Proteomes" id="UP001162483">
    <property type="component" value="Unassembled WGS sequence"/>
</dbReference>
<keyword evidence="2" id="KW-1185">Reference proteome</keyword>
<dbReference type="EMBL" id="CATNWA010015102">
    <property type="protein sequence ID" value="CAI9579515.1"/>
    <property type="molecule type" value="Genomic_DNA"/>
</dbReference>
<accession>A0ABN9E3Q3</accession>
<evidence type="ECO:0000313" key="2">
    <source>
        <dbReference type="Proteomes" id="UP001162483"/>
    </source>
</evidence>
<reference evidence="1" key="1">
    <citation type="submission" date="2023-05" db="EMBL/GenBank/DDBJ databases">
        <authorList>
            <person name="Stuckert A."/>
        </authorList>
    </citation>
    <scope>NUCLEOTIDE SEQUENCE</scope>
</reference>
<protein>
    <submittedName>
        <fullName evidence="1">Uncharacterized protein</fullName>
    </submittedName>
</protein>
<gene>
    <name evidence="1" type="ORF">SPARVUS_LOCUS9093046</name>
</gene>
<evidence type="ECO:0000313" key="1">
    <source>
        <dbReference type="EMBL" id="CAI9579515.1"/>
    </source>
</evidence>
<comment type="caution">
    <text evidence="1">The sequence shown here is derived from an EMBL/GenBank/DDBJ whole genome shotgun (WGS) entry which is preliminary data.</text>
</comment>
<proteinExistence type="predicted"/>
<name>A0ABN9E3Q3_9NEOB</name>
<feature type="non-terminal residue" evidence="1">
    <location>
        <position position="1"/>
    </location>
</feature>
<organism evidence="1 2">
    <name type="scientific">Staurois parvus</name>
    <dbReference type="NCBI Taxonomy" id="386267"/>
    <lineage>
        <taxon>Eukaryota</taxon>
        <taxon>Metazoa</taxon>
        <taxon>Chordata</taxon>
        <taxon>Craniata</taxon>
        <taxon>Vertebrata</taxon>
        <taxon>Euteleostomi</taxon>
        <taxon>Amphibia</taxon>
        <taxon>Batrachia</taxon>
        <taxon>Anura</taxon>
        <taxon>Neobatrachia</taxon>
        <taxon>Ranoidea</taxon>
        <taxon>Ranidae</taxon>
        <taxon>Staurois</taxon>
    </lineage>
</organism>
<sequence>KKGKLSETADVLHKWVRDYRNITGEDQRLQRYYMKWSGTADIVQEMPETADILQERIRDCRHSTGDDDQRLWTQYRR</sequence>